<dbReference type="EMBL" id="JBGFUD010001146">
    <property type="protein sequence ID" value="MFH4975824.1"/>
    <property type="molecule type" value="Genomic_DNA"/>
</dbReference>
<dbReference type="InterPro" id="IPR006634">
    <property type="entry name" value="TLC-dom"/>
</dbReference>
<reference evidence="11 12" key="1">
    <citation type="submission" date="2024-08" db="EMBL/GenBank/DDBJ databases">
        <title>Gnathostoma spinigerum genome.</title>
        <authorList>
            <person name="Gonzalez-Bertolin B."/>
            <person name="Monzon S."/>
            <person name="Zaballos A."/>
            <person name="Jimenez P."/>
            <person name="Dekumyoy P."/>
            <person name="Varona S."/>
            <person name="Cuesta I."/>
            <person name="Sumanam S."/>
            <person name="Adisakwattana P."/>
            <person name="Gasser R.B."/>
            <person name="Hernandez-Gonzalez A."/>
            <person name="Young N.D."/>
            <person name="Perteguer M.J."/>
        </authorList>
    </citation>
    <scope>NUCLEOTIDE SEQUENCE [LARGE SCALE GENOMIC DNA]</scope>
    <source>
        <strain evidence="11">AL3</strain>
        <tissue evidence="11">Liver</tissue>
    </source>
</reference>
<feature type="compositionally biased region" description="Basic and acidic residues" evidence="8">
    <location>
        <begin position="312"/>
        <end position="328"/>
    </location>
</feature>
<dbReference type="Proteomes" id="UP001608902">
    <property type="component" value="Unassembled WGS sequence"/>
</dbReference>
<keyword evidence="6 7" id="KW-0472">Membrane</keyword>
<proteinExistence type="predicted"/>
<comment type="pathway">
    <text evidence="2">Lipid metabolism; sphingolipid metabolism.</text>
</comment>
<feature type="domain" description="TLC" evidence="10">
    <location>
        <begin position="79"/>
        <end position="292"/>
    </location>
</feature>
<feature type="region of interest" description="Disordered" evidence="8">
    <location>
        <begin position="296"/>
        <end position="335"/>
    </location>
</feature>
<name>A0ABD6E6U8_9BILA</name>
<feature type="transmembrane region" description="Helical" evidence="9">
    <location>
        <begin position="84"/>
        <end position="102"/>
    </location>
</feature>
<evidence type="ECO:0000256" key="4">
    <source>
        <dbReference type="ARBA" id="ARBA00022692"/>
    </source>
</evidence>
<dbReference type="SMART" id="SM00724">
    <property type="entry name" value="TLC"/>
    <property type="match status" value="1"/>
</dbReference>
<evidence type="ECO:0000256" key="1">
    <source>
        <dbReference type="ARBA" id="ARBA00004141"/>
    </source>
</evidence>
<feature type="compositionally biased region" description="Acidic residues" evidence="8">
    <location>
        <begin position="301"/>
        <end position="311"/>
    </location>
</feature>
<evidence type="ECO:0000256" key="3">
    <source>
        <dbReference type="ARBA" id="ARBA00004991"/>
    </source>
</evidence>
<evidence type="ECO:0000256" key="7">
    <source>
        <dbReference type="PROSITE-ProRule" id="PRU00205"/>
    </source>
</evidence>
<organism evidence="11 12">
    <name type="scientific">Gnathostoma spinigerum</name>
    <dbReference type="NCBI Taxonomy" id="75299"/>
    <lineage>
        <taxon>Eukaryota</taxon>
        <taxon>Metazoa</taxon>
        <taxon>Ecdysozoa</taxon>
        <taxon>Nematoda</taxon>
        <taxon>Chromadorea</taxon>
        <taxon>Rhabditida</taxon>
        <taxon>Spirurina</taxon>
        <taxon>Gnathostomatomorpha</taxon>
        <taxon>Gnathostomatoidea</taxon>
        <taxon>Gnathostomatidae</taxon>
        <taxon>Gnathostoma</taxon>
    </lineage>
</organism>
<sequence>MWEPGLWLPRNVSWQDVPPRFDHLKYPILAAVPLTCIRILYEAFVGIPLGYFLGYGSGTLYERIRHHLFFGFAKNSKSKKVLESFYRFSFYTFIFIYGFVTLKDEPWFYDVRLCWIDYPRHPIPNTVWWYYMSEMSFYCSLVVSSLFDSHRRDFWQMFVHHLVTIGLISISWTINFVRVGTLVLVSHDISDVILEFSKLIRYDKKLAKKYINALFIVFITSWTLTRIGYFPFFIIRSAIFDAPQLIQPDYNLLNISQPPYAPRLIIGLLFCLLGLHLFWTAIIFRIVIRTVTEGEAKDVRSDDEEEENENEEERKLNEDSTREADECKVRKRNRS</sequence>
<feature type="transmembrane region" description="Helical" evidence="9">
    <location>
        <begin position="154"/>
        <end position="174"/>
    </location>
</feature>
<accession>A0ABD6E6U8</accession>
<feature type="transmembrane region" description="Helical" evidence="9">
    <location>
        <begin position="28"/>
        <end position="53"/>
    </location>
</feature>
<dbReference type="AlphaFoldDB" id="A0ABD6E6U8"/>
<evidence type="ECO:0000256" key="6">
    <source>
        <dbReference type="ARBA" id="ARBA00023136"/>
    </source>
</evidence>
<dbReference type="PANTHER" id="PTHR12560">
    <property type="entry name" value="LONGEVITY ASSURANCE FACTOR 1 LAG1"/>
    <property type="match status" value="1"/>
</dbReference>
<evidence type="ECO:0000259" key="10">
    <source>
        <dbReference type="PROSITE" id="PS50922"/>
    </source>
</evidence>
<comment type="pathway">
    <text evidence="3">Sphingolipid metabolism.</text>
</comment>
<evidence type="ECO:0000256" key="9">
    <source>
        <dbReference type="SAM" id="Phobius"/>
    </source>
</evidence>
<evidence type="ECO:0000313" key="11">
    <source>
        <dbReference type="EMBL" id="MFH4975824.1"/>
    </source>
</evidence>
<keyword evidence="12" id="KW-1185">Reference proteome</keyword>
<feature type="transmembrane region" description="Helical" evidence="9">
    <location>
        <begin position="212"/>
        <end position="235"/>
    </location>
</feature>
<gene>
    <name evidence="11" type="ORF">AB6A40_002533</name>
</gene>
<dbReference type="PROSITE" id="PS50922">
    <property type="entry name" value="TLC"/>
    <property type="match status" value="1"/>
</dbReference>
<evidence type="ECO:0000256" key="5">
    <source>
        <dbReference type="ARBA" id="ARBA00022989"/>
    </source>
</evidence>
<comment type="caution">
    <text evidence="11">The sequence shown here is derived from an EMBL/GenBank/DDBJ whole genome shotgun (WGS) entry which is preliminary data.</text>
</comment>
<evidence type="ECO:0000256" key="8">
    <source>
        <dbReference type="SAM" id="MobiDB-lite"/>
    </source>
</evidence>
<dbReference type="Pfam" id="PF03798">
    <property type="entry name" value="TRAM_LAG1_CLN8"/>
    <property type="match status" value="1"/>
</dbReference>
<dbReference type="PANTHER" id="PTHR12560:SF0">
    <property type="entry name" value="LD18904P"/>
    <property type="match status" value="1"/>
</dbReference>
<keyword evidence="4 7" id="KW-0812">Transmembrane</keyword>
<dbReference type="GO" id="GO:0016020">
    <property type="term" value="C:membrane"/>
    <property type="evidence" value="ECO:0007669"/>
    <property type="project" value="UniProtKB-SubCell"/>
</dbReference>
<evidence type="ECO:0000256" key="2">
    <source>
        <dbReference type="ARBA" id="ARBA00004760"/>
    </source>
</evidence>
<dbReference type="InterPro" id="IPR016439">
    <property type="entry name" value="Lag1/Lac1-like"/>
</dbReference>
<feature type="transmembrane region" description="Helical" evidence="9">
    <location>
        <begin position="264"/>
        <end position="288"/>
    </location>
</feature>
<evidence type="ECO:0000313" key="12">
    <source>
        <dbReference type="Proteomes" id="UP001608902"/>
    </source>
</evidence>
<dbReference type="PIRSF" id="PIRSF005225">
    <property type="entry name" value="LAG1_LAC1"/>
    <property type="match status" value="1"/>
</dbReference>
<keyword evidence="5 9" id="KW-1133">Transmembrane helix</keyword>
<protein>
    <recommendedName>
        <fullName evidence="10">TLC domain-containing protein</fullName>
    </recommendedName>
</protein>
<comment type="subcellular location">
    <subcellularLocation>
        <location evidence="1">Membrane</location>
        <topology evidence="1">Multi-pass membrane protein</topology>
    </subcellularLocation>
</comment>